<dbReference type="RefSeq" id="WP_214173693.1">
    <property type="nucleotide sequence ID" value="NZ_JAHCVK010000001.1"/>
</dbReference>
<dbReference type="InterPro" id="IPR025427">
    <property type="entry name" value="DUF4160"/>
</dbReference>
<organism evidence="1 2">
    <name type="scientific">Geomobilimonas luticola</name>
    <dbReference type="NCBI Taxonomy" id="1114878"/>
    <lineage>
        <taxon>Bacteria</taxon>
        <taxon>Pseudomonadati</taxon>
        <taxon>Thermodesulfobacteriota</taxon>
        <taxon>Desulfuromonadia</taxon>
        <taxon>Geobacterales</taxon>
        <taxon>Geobacteraceae</taxon>
        <taxon>Geomobilimonas</taxon>
    </lineage>
</organism>
<evidence type="ECO:0000313" key="1">
    <source>
        <dbReference type="EMBL" id="MBT0651691.1"/>
    </source>
</evidence>
<dbReference type="Proteomes" id="UP000756860">
    <property type="component" value="Unassembled WGS sequence"/>
</dbReference>
<dbReference type="EMBL" id="JAHCVK010000001">
    <property type="protein sequence ID" value="MBT0651691.1"/>
    <property type="molecule type" value="Genomic_DNA"/>
</dbReference>
<gene>
    <name evidence="1" type="ORF">KI810_01360</name>
</gene>
<protein>
    <submittedName>
        <fullName evidence="1">DUF4160 domain-containing protein</fullName>
    </submittedName>
</protein>
<reference evidence="1 2" key="1">
    <citation type="submission" date="2021-05" db="EMBL/GenBank/DDBJ databases">
        <title>The draft genome of Geobacter luticola JCM 17780.</title>
        <authorList>
            <person name="Xu Z."/>
            <person name="Masuda Y."/>
            <person name="Itoh H."/>
            <person name="Senoo K."/>
        </authorList>
    </citation>
    <scope>NUCLEOTIDE SEQUENCE [LARGE SCALE GENOMIC DNA]</scope>
    <source>
        <strain evidence="1 2">JCM 17780</strain>
    </source>
</reference>
<accession>A0ABS5SAP9</accession>
<name>A0ABS5SAP9_9BACT</name>
<proteinExistence type="predicted"/>
<keyword evidence="2" id="KW-1185">Reference proteome</keyword>
<evidence type="ECO:0000313" key="2">
    <source>
        <dbReference type="Proteomes" id="UP000756860"/>
    </source>
</evidence>
<dbReference type="Pfam" id="PF13711">
    <property type="entry name" value="DUF4160"/>
    <property type="match status" value="1"/>
</dbReference>
<sequence length="77" mass="8972">MSPTLLIEDGFKFFFYANEHLPRHIHVVKGDDYATIDLSTLAVRESFMKKADLKKALAIVVKHRGAFEGKWDEFFKR</sequence>
<comment type="caution">
    <text evidence="1">The sequence shown here is derived from an EMBL/GenBank/DDBJ whole genome shotgun (WGS) entry which is preliminary data.</text>
</comment>